<evidence type="ECO:0000313" key="4">
    <source>
        <dbReference type="Proteomes" id="UP001143474"/>
    </source>
</evidence>
<feature type="region of interest" description="Disordered" evidence="1">
    <location>
        <begin position="58"/>
        <end position="81"/>
    </location>
</feature>
<keyword evidence="2" id="KW-0812">Transmembrane</keyword>
<evidence type="ECO:0000256" key="1">
    <source>
        <dbReference type="SAM" id="MobiDB-lite"/>
    </source>
</evidence>
<evidence type="ECO:0000256" key="2">
    <source>
        <dbReference type="SAM" id="Phobius"/>
    </source>
</evidence>
<accession>A0A9W6I8R5</accession>
<proteinExistence type="predicted"/>
<evidence type="ECO:0000313" key="3">
    <source>
        <dbReference type="EMBL" id="GLK13491.1"/>
    </source>
</evidence>
<protein>
    <submittedName>
        <fullName evidence="3">Uncharacterized protein</fullName>
    </submittedName>
</protein>
<gene>
    <name evidence="3" type="ORF">GCM10017600_69020</name>
</gene>
<keyword evidence="2" id="KW-0472">Membrane</keyword>
<name>A0A9W6I8R5_9ACTN</name>
<dbReference type="RefSeq" id="WP_271221774.1">
    <property type="nucleotide sequence ID" value="NZ_BAAAVD010000011.1"/>
</dbReference>
<dbReference type="AlphaFoldDB" id="A0A9W6I8R5"/>
<dbReference type="EMBL" id="BSEV01000023">
    <property type="protein sequence ID" value="GLK13491.1"/>
    <property type="molecule type" value="Genomic_DNA"/>
</dbReference>
<feature type="transmembrane region" description="Helical" evidence="2">
    <location>
        <begin position="6"/>
        <end position="26"/>
    </location>
</feature>
<organism evidence="3 4">
    <name type="scientific">Streptosporangium carneum</name>
    <dbReference type="NCBI Taxonomy" id="47481"/>
    <lineage>
        <taxon>Bacteria</taxon>
        <taxon>Bacillati</taxon>
        <taxon>Actinomycetota</taxon>
        <taxon>Actinomycetes</taxon>
        <taxon>Streptosporangiales</taxon>
        <taxon>Streptosporangiaceae</taxon>
        <taxon>Streptosporangium</taxon>
    </lineage>
</organism>
<reference evidence="3" key="1">
    <citation type="journal article" date="2014" name="Int. J. Syst. Evol. Microbiol.">
        <title>Complete genome sequence of Corynebacterium casei LMG S-19264T (=DSM 44701T), isolated from a smear-ripened cheese.</title>
        <authorList>
            <consortium name="US DOE Joint Genome Institute (JGI-PGF)"/>
            <person name="Walter F."/>
            <person name="Albersmeier A."/>
            <person name="Kalinowski J."/>
            <person name="Ruckert C."/>
        </authorList>
    </citation>
    <scope>NUCLEOTIDE SEQUENCE</scope>
    <source>
        <strain evidence="3">VKM Ac-2007</strain>
    </source>
</reference>
<keyword evidence="2" id="KW-1133">Transmembrane helix</keyword>
<dbReference type="Proteomes" id="UP001143474">
    <property type="component" value="Unassembled WGS sequence"/>
</dbReference>
<comment type="caution">
    <text evidence="3">The sequence shown here is derived from an EMBL/GenBank/DDBJ whole genome shotgun (WGS) entry which is preliminary data.</text>
</comment>
<sequence>MDVLTAVVALGAIITVRTCGLLELWLRSRIRREEIRDRYLTRMSKAVARGGRLEFDEQGGASHHMHVKIVGTPASQRNQAA</sequence>
<keyword evidence="4" id="KW-1185">Reference proteome</keyword>
<reference evidence="3" key="2">
    <citation type="submission" date="2023-01" db="EMBL/GenBank/DDBJ databases">
        <authorList>
            <person name="Sun Q."/>
            <person name="Evtushenko L."/>
        </authorList>
    </citation>
    <scope>NUCLEOTIDE SEQUENCE</scope>
    <source>
        <strain evidence="3">VKM Ac-2007</strain>
    </source>
</reference>